<sequence>MWPSKWSPTRARRPLRAPNGAAWPGCWPDIGGHGSFGLYGEDPTYWWITDGTTSRDKTSFTSTGFAPPGS</sequence>
<dbReference type="OrthoDB" id="344301at2"/>
<keyword evidence="3" id="KW-1185">Reference proteome</keyword>
<gene>
    <name evidence="2" type="ORF">FGD71_027135</name>
</gene>
<evidence type="ECO:0000313" key="2">
    <source>
        <dbReference type="EMBL" id="TPQ19218.1"/>
    </source>
</evidence>
<proteinExistence type="predicted"/>
<dbReference type="AlphaFoldDB" id="A0A505DF55"/>
<dbReference type="Proteomes" id="UP000317378">
    <property type="component" value="Unassembled WGS sequence"/>
</dbReference>
<evidence type="ECO:0000313" key="3">
    <source>
        <dbReference type="Proteomes" id="UP000317378"/>
    </source>
</evidence>
<evidence type="ECO:0000256" key="1">
    <source>
        <dbReference type="SAM" id="MobiDB-lite"/>
    </source>
</evidence>
<organism evidence="2 3">
    <name type="scientific">Streptomyces sporangiiformans</name>
    <dbReference type="NCBI Taxonomy" id="2315329"/>
    <lineage>
        <taxon>Bacteria</taxon>
        <taxon>Bacillati</taxon>
        <taxon>Actinomycetota</taxon>
        <taxon>Actinomycetes</taxon>
        <taxon>Kitasatosporales</taxon>
        <taxon>Streptomycetaceae</taxon>
        <taxon>Streptomyces</taxon>
    </lineage>
</organism>
<comment type="caution">
    <text evidence="2">The sequence shown here is derived from an EMBL/GenBank/DDBJ whole genome shotgun (WGS) entry which is preliminary data.</text>
</comment>
<name>A0A505DF55_9ACTN</name>
<dbReference type="EMBL" id="VCHX02000163">
    <property type="protein sequence ID" value="TPQ19218.1"/>
    <property type="molecule type" value="Genomic_DNA"/>
</dbReference>
<protein>
    <submittedName>
        <fullName evidence="2">Uncharacterized protein</fullName>
    </submittedName>
</protein>
<accession>A0A505DF55</accession>
<reference evidence="2 3" key="1">
    <citation type="submission" date="2019-06" db="EMBL/GenBank/DDBJ databases">
        <title>Streptomyces sporangiiformans sp. nov., a novel actinomycete isolated from soil in Mount Song.</title>
        <authorList>
            <person name="Han L."/>
        </authorList>
    </citation>
    <scope>NUCLEOTIDE SEQUENCE [LARGE SCALE GENOMIC DNA]</scope>
    <source>
        <strain evidence="2 3">NEAU-SSA 1</strain>
    </source>
</reference>
<feature type="region of interest" description="Disordered" evidence="1">
    <location>
        <begin position="1"/>
        <end position="21"/>
    </location>
</feature>